<evidence type="ECO:0000256" key="4">
    <source>
        <dbReference type="ARBA" id="ARBA00022691"/>
    </source>
</evidence>
<evidence type="ECO:0000313" key="7">
    <source>
        <dbReference type="Proteomes" id="UP001499988"/>
    </source>
</evidence>
<dbReference type="GO" id="GO:0032259">
    <property type="term" value="P:methylation"/>
    <property type="evidence" value="ECO:0007669"/>
    <property type="project" value="UniProtKB-KW"/>
</dbReference>
<feature type="domain" description="S-adenosylmethionine-dependent methyltransferase" evidence="5">
    <location>
        <begin position="18"/>
        <end position="298"/>
    </location>
</feature>
<name>A0ABP9FFU9_9GAMM</name>
<dbReference type="Proteomes" id="UP001499988">
    <property type="component" value="Unassembled WGS sequence"/>
</dbReference>
<dbReference type="SUPFAM" id="SSF53335">
    <property type="entry name" value="S-adenosyl-L-methionine-dependent methyltransferases"/>
    <property type="match status" value="1"/>
</dbReference>
<keyword evidence="2 6" id="KW-0489">Methyltransferase</keyword>
<evidence type="ECO:0000256" key="2">
    <source>
        <dbReference type="ARBA" id="ARBA00022603"/>
    </source>
</evidence>
<evidence type="ECO:0000259" key="5">
    <source>
        <dbReference type="Pfam" id="PF10672"/>
    </source>
</evidence>
<keyword evidence="7" id="KW-1185">Reference proteome</keyword>
<keyword evidence="1" id="KW-0698">rRNA processing</keyword>
<comment type="caution">
    <text evidence="6">The sequence shown here is derived from an EMBL/GenBank/DDBJ whole genome shotgun (WGS) entry which is preliminary data.</text>
</comment>
<keyword evidence="3" id="KW-0808">Transferase</keyword>
<organism evidence="6 7">
    <name type="scientific">Ferrimonas pelagia</name>
    <dbReference type="NCBI Taxonomy" id="1177826"/>
    <lineage>
        <taxon>Bacteria</taxon>
        <taxon>Pseudomonadati</taxon>
        <taxon>Pseudomonadota</taxon>
        <taxon>Gammaproteobacteria</taxon>
        <taxon>Alteromonadales</taxon>
        <taxon>Ferrimonadaceae</taxon>
        <taxon>Ferrimonas</taxon>
    </lineage>
</organism>
<gene>
    <name evidence="6" type="ORF">GCM10023333_38490</name>
</gene>
<dbReference type="InterPro" id="IPR029063">
    <property type="entry name" value="SAM-dependent_MTases_sf"/>
</dbReference>
<dbReference type="GO" id="GO:0008168">
    <property type="term" value="F:methyltransferase activity"/>
    <property type="evidence" value="ECO:0007669"/>
    <property type="project" value="UniProtKB-KW"/>
</dbReference>
<dbReference type="EMBL" id="BAABJZ010000104">
    <property type="protein sequence ID" value="GAA4900883.1"/>
    <property type="molecule type" value="Genomic_DNA"/>
</dbReference>
<evidence type="ECO:0000256" key="3">
    <source>
        <dbReference type="ARBA" id="ARBA00022679"/>
    </source>
</evidence>
<reference evidence="7" key="1">
    <citation type="journal article" date="2019" name="Int. J. Syst. Evol. Microbiol.">
        <title>The Global Catalogue of Microorganisms (GCM) 10K type strain sequencing project: providing services to taxonomists for standard genome sequencing and annotation.</title>
        <authorList>
            <consortium name="The Broad Institute Genomics Platform"/>
            <consortium name="The Broad Institute Genome Sequencing Center for Infectious Disease"/>
            <person name="Wu L."/>
            <person name="Ma J."/>
        </authorList>
    </citation>
    <scope>NUCLEOTIDE SEQUENCE [LARGE SCALE GENOMIC DNA]</scope>
    <source>
        <strain evidence="7">JCM 18401</strain>
    </source>
</reference>
<evidence type="ECO:0000313" key="6">
    <source>
        <dbReference type="EMBL" id="GAA4900883.1"/>
    </source>
</evidence>
<accession>A0ABP9FFU9</accession>
<dbReference type="Gene3D" id="3.40.50.150">
    <property type="entry name" value="Vaccinia Virus protein VP39"/>
    <property type="match status" value="1"/>
</dbReference>
<dbReference type="PANTHER" id="PTHR43042">
    <property type="entry name" value="SAM-DEPENDENT METHYLTRANSFERASE"/>
    <property type="match status" value="1"/>
</dbReference>
<dbReference type="RefSeq" id="WP_345337123.1">
    <property type="nucleotide sequence ID" value="NZ_BAABJZ010000104.1"/>
</dbReference>
<protein>
    <submittedName>
        <fullName evidence="6">Class I SAM-dependent methyltransferase</fullName>
    </submittedName>
</protein>
<dbReference type="Pfam" id="PF10672">
    <property type="entry name" value="Methyltrans_SAM"/>
    <property type="match status" value="1"/>
</dbReference>
<sequence>MDLVTHLPAELPETGCVRLFHGRGHCFAGLEGVTLDWLAPSLLFTHFCPLSEEQAAQLEGQIAVWWQSVTDRPLSLVWQDRHSRPAQTRCIGQSPPQPHWVEESGLWFELDLLRGQNHGLFLDMASGRDWVRQHSGDKKVLNLFAYTCAFSVFAMAGGAREVVNLDMSKPALGQGKRNHMKNGFDAGVRYLGHDLFKTFGKLRKLGPFDLVVVDPPSFQQGSFIATKDYPRLLRRLAELISPGGEALLCLNAPELDRAYLRQQVADHAPELTFVRQLDNPVTFPESDPDRGLKVFHYRRQDAESRVSQAF</sequence>
<dbReference type="PANTHER" id="PTHR43042:SF3">
    <property type="entry name" value="RIBOSOMAL RNA LARGE SUBUNIT METHYLTRANSFERASE YWBD-RELATED"/>
    <property type="match status" value="1"/>
</dbReference>
<dbReference type="CDD" id="cd02440">
    <property type="entry name" value="AdoMet_MTases"/>
    <property type="match status" value="1"/>
</dbReference>
<proteinExistence type="predicted"/>
<keyword evidence="4" id="KW-0949">S-adenosyl-L-methionine</keyword>
<evidence type="ECO:0000256" key="1">
    <source>
        <dbReference type="ARBA" id="ARBA00022552"/>
    </source>
</evidence>
<dbReference type="InterPro" id="IPR019614">
    <property type="entry name" value="SAM-dep_methyl-trfase"/>
</dbReference>